<dbReference type="InterPro" id="IPR000182">
    <property type="entry name" value="GNAT_dom"/>
</dbReference>
<dbReference type="InterPro" id="IPR016181">
    <property type="entry name" value="Acyl_CoA_acyltransferase"/>
</dbReference>
<evidence type="ECO:0000313" key="3">
    <source>
        <dbReference type="Proteomes" id="UP000626982"/>
    </source>
</evidence>
<reference evidence="3" key="1">
    <citation type="journal article" date="2019" name="Int. J. Syst. Evol. Microbiol.">
        <title>The Global Catalogue of Microorganisms (GCM) 10K type strain sequencing project: providing services to taxonomists for standard genome sequencing and annotation.</title>
        <authorList>
            <consortium name="The Broad Institute Genomics Platform"/>
            <consortium name="The Broad Institute Genome Sequencing Center for Infectious Disease"/>
            <person name="Wu L."/>
            <person name="Ma J."/>
        </authorList>
    </citation>
    <scope>NUCLEOTIDE SEQUENCE [LARGE SCALE GENOMIC DNA]</scope>
    <source>
        <strain evidence="3">CGMCC 1.6960</strain>
    </source>
</reference>
<gene>
    <name evidence="2" type="ORF">GCM10010968_11670</name>
</gene>
<sequence length="375" mass="39658">MSAGRIDPATLEWLELAAPADAFDEPALTRIHRYVAVANAVTQAFWGDDSHDTTVGEILASLTGDEDEDTRRLLVVHEGRDVARAVASVAREEGSSVGYVSAWVVPAARGRGIGRAVATRIEEVARSIGATTLQAWVDHRAPAEGEEAVAAVSGHGAVAADAAARLALSLGYALEQVDRISVLDVEAARAALEGHRAAALAAAGDAYAVRSWSGRTPTELAEGLAALHGRMVTDAPAAGLDVDDETWDVARLERSERQQEASGLELVQAIAIHVPTGEPVAFTWIAVPADGRPAYQEDTLVHAEHRGHRLGMLVKAENLLQLGRLHPDRARILTWNAEENRPMLAVNEVLGFVAVGAEGGWQRRLALLDGGAAAA</sequence>
<protein>
    <recommendedName>
        <fullName evidence="1">N-acetyltransferase domain-containing protein</fullName>
    </recommendedName>
</protein>
<comment type="caution">
    <text evidence="2">The sequence shown here is derived from an EMBL/GenBank/DDBJ whole genome shotgun (WGS) entry which is preliminary data.</text>
</comment>
<evidence type="ECO:0000259" key="1">
    <source>
        <dbReference type="PROSITE" id="PS51186"/>
    </source>
</evidence>
<evidence type="ECO:0000313" key="2">
    <source>
        <dbReference type="EMBL" id="GGN82152.1"/>
    </source>
</evidence>
<dbReference type="EMBL" id="BMLM01000001">
    <property type="protein sequence ID" value="GGN82152.1"/>
    <property type="molecule type" value="Genomic_DNA"/>
</dbReference>
<dbReference type="SUPFAM" id="SSF55729">
    <property type="entry name" value="Acyl-CoA N-acyltransferases (Nat)"/>
    <property type="match status" value="2"/>
</dbReference>
<proteinExistence type="predicted"/>
<dbReference type="Gene3D" id="3.40.630.30">
    <property type="match status" value="1"/>
</dbReference>
<organism evidence="2 3">
    <name type="scientific">Agrococcus terreus</name>
    <dbReference type="NCBI Taxonomy" id="574649"/>
    <lineage>
        <taxon>Bacteria</taxon>
        <taxon>Bacillati</taxon>
        <taxon>Actinomycetota</taxon>
        <taxon>Actinomycetes</taxon>
        <taxon>Micrococcales</taxon>
        <taxon>Microbacteriaceae</taxon>
        <taxon>Agrococcus</taxon>
    </lineage>
</organism>
<name>A0ABQ2KIJ2_9MICO</name>
<accession>A0ABQ2KIJ2</accession>
<dbReference type="PROSITE" id="PS51186">
    <property type="entry name" value="GNAT"/>
    <property type="match status" value="1"/>
</dbReference>
<feature type="domain" description="N-acetyltransferase" evidence="1">
    <location>
        <begin position="15"/>
        <end position="198"/>
    </location>
</feature>
<dbReference type="Pfam" id="PF00583">
    <property type="entry name" value="Acetyltransf_1"/>
    <property type="match status" value="1"/>
</dbReference>
<keyword evidence="3" id="KW-1185">Reference proteome</keyword>
<dbReference type="CDD" id="cd04301">
    <property type="entry name" value="NAT_SF"/>
    <property type="match status" value="1"/>
</dbReference>
<dbReference type="Proteomes" id="UP000626982">
    <property type="component" value="Unassembled WGS sequence"/>
</dbReference>
<dbReference type="RefSeq" id="WP_188717003.1">
    <property type="nucleotide sequence ID" value="NZ_BAABBD010000002.1"/>
</dbReference>